<accession>A0AAE3M9G5</accession>
<organism evidence="3 4">
    <name type="scientific">Plebeiibacterium sediminum</name>
    <dbReference type="NCBI Taxonomy" id="2992112"/>
    <lineage>
        <taxon>Bacteria</taxon>
        <taxon>Pseudomonadati</taxon>
        <taxon>Bacteroidota</taxon>
        <taxon>Bacteroidia</taxon>
        <taxon>Marinilabiliales</taxon>
        <taxon>Marinilabiliaceae</taxon>
        <taxon>Plebeiibacterium</taxon>
    </lineage>
</organism>
<dbReference type="Proteomes" id="UP001209229">
    <property type="component" value="Unassembled WGS sequence"/>
</dbReference>
<protein>
    <recommendedName>
        <fullName evidence="2">Outer membrane protein beta-barrel domain-containing protein</fullName>
    </recommendedName>
</protein>
<dbReference type="EMBL" id="JAPDPJ010000080">
    <property type="protein sequence ID" value="MCW3789055.1"/>
    <property type="molecule type" value="Genomic_DNA"/>
</dbReference>
<reference evidence="3" key="1">
    <citation type="submission" date="2022-10" db="EMBL/GenBank/DDBJ databases">
        <authorList>
            <person name="Yu W.X."/>
        </authorList>
    </citation>
    <scope>NUCLEOTIDE SEQUENCE</scope>
    <source>
        <strain evidence="3">AAT</strain>
    </source>
</reference>
<keyword evidence="4" id="KW-1185">Reference proteome</keyword>
<sequence length="472" mass="52190">MSKENNIDRLFREGLSDFSATPPTHVWDAINAEIKSNRKQKMVLLLWKGSAAAAFIGVIILAGILLHTSNTESPKYLTNLQPDSGLIISENENKQTNETGATSISNTISTNKDVEQKESLYVHELQNQKENSNINKEIKTVAFKNSEEYTNSNLLSAQNNTQIKKEVLLKAISNKDVITHTETIDPSTVFFLQNSDMDNKRMADMIFGDSEDEEEIKKELFAAISVGGQIAPSYSYRDGNNNSAKNESGITKLTGGVNVNFKTSKRFRIETGLLYAQVGQKFSNSSYTPSNSVAFGLLEDNIQPAPSANSYQNSMGNIVPKSSSSGKMFDAAPSTDFEASRTISNMAFFRNSEVEIQQELEYIEIPFILKYDIINKGIALSVNGGVSTNVLVGNNAYNISNNTRNKIGMIEGINAVSYSASFGLGLRTPINSSFDFNVEPRFKYFINSITSSSEYEYKPYSLGLLIGVNYKF</sequence>
<keyword evidence="1" id="KW-0472">Membrane</keyword>
<dbReference type="InterPro" id="IPR011250">
    <property type="entry name" value="OMP/PagP_B-barrel"/>
</dbReference>
<evidence type="ECO:0000256" key="1">
    <source>
        <dbReference type="SAM" id="Phobius"/>
    </source>
</evidence>
<name>A0AAE3M9G5_9BACT</name>
<keyword evidence="1" id="KW-1133">Transmembrane helix</keyword>
<comment type="caution">
    <text evidence="3">The sequence shown here is derived from an EMBL/GenBank/DDBJ whole genome shotgun (WGS) entry which is preliminary data.</text>
</comment>
<dbReference type="AlphaFoldDB" id="A0AAE3M9G5"/>
<evidence type="ECO:0000313" key="3">
    <source>
        <dbReference type="EMBL" id="MCW3789055.1"/>
    </source>
</evidence>
<evidence type="ECO:0000259" key="2">
    <source>
        <dbReference type="Pfam" id="PF13568"/>
    </source>
</evidence>
<dbReference type="SUPFAM" id="SSF56925">
    <property type="entry name" value="OMPA-like"/>
    <property type="match status" value="1"/>
</dbReference>
<dbReference type="Pfam" id="PF13568">
    <property type="entry name" value="OMP_b-brl_2"/>
    <property type="match status" value="1"/>
</dbReference>
<dbReference type="RefSeq" id="WP_301192611.1">
    <property type="nucleotide sequence ID" value="NZ_JAPDPJ010000080.1"/>
</dbReference>
<gene>
    <name evidence="3" type="ORF">OM075_21495</name>
</gene>
<dbReference type="InterPro" id="IPR025665">
    <property type="entry name" value="Beta-barrel_OMP_2"/>
</dbReference>
<evidence type="ECO:0000313" key="4">
    <source>
        <dbReference type="Proteomes" id="UP001209229"/>
    </source>
</evidence>
<feature type="transmembrane region" description="Helical" evidence="1">
    <location>
        <begin position="45"/>
        <end position="66"/>
    </location>
</feature>
<proteinExistence type="predicted"/>
<keyword evidence="1" id="KW-0812">Transmembrane</keyword>
<feature type="domain" description="Outer membrane protein beta-barrel" evidence="2">
    <location>
        <begin position="237"/>
        <end position="471"/>
    </location>
</feature>